<reference evidence="2 3" key="1">
    <citation type="journal article" date="2020" name="Int. J. Syst. Evol. Microbiol.">
        <title>Reclassification of Streptomyces castelarensis and Streptomyces sporoclivatus as later heterotypic synonyms of Streptomyces antimycoticus.</title>
        <authorList>
            <person name="Komaki H."/>
            <person name="Tamura T."/>
        </authorList>
    </citation>
    <scope>NUCLEOTIDE SEQUENCE [LARGE SCALE GENOMIC DNA]</scope>
    <source>
        <strain evidence="2 3">NBRC 13459</strain>
    </source>
</reference>
<keyword evidence="3" id="KW-1185">Reference proteome</keyword>
<sequence>MNPLASTELRSTPSALTALTVNGPARRPSARGISVPFVTTTVQLPSAHARSSAGVDGFIGFTAVGDGDEAGFVGVGEARDGSAEREGAVGAGAPVSPPESEPQPVSAAARARTQTASAGPRATDSLVLRQ</sequence>
<feature type="compositionally biased region" description="Low complexity" evidence="1">
    <location>
        <begin position="102"/>
        <end position="118"/>
    </location>
</feature>
<gene>
    <name evidence="2" type="ORF">SVIO_107270</name>
</gene>
<organism evidence="2 3">
    <name type="scientific">Streptomyces violaceusniger</name>
    <dbReference type="NCBI Taxonomy" id="68280"/>
    <lineage>
        <taxon>Bacteria</taxon>
        <taxon>Bacillati</taxon>
        <taxon>Actinomycetota</taxon>
        <taxon>Actinomycetes</taxon>
        <taxon>Kitasatosporales</taxon>
        <taxon>Streptomycetaceae</taxon>
        <taxon>Streptomyces</taxon>
        <taxon>Streptomyces violaceusniger group</taxon>
    </lineage>
</organism>
<feature type="compositionally biased region" description="Basic and acidic residues" evidence="1">
    <location>
        <begin position="77"/>
        <end position="87"/>
    </location>
</feature>
<dbReference type="EMBL" id="BJHW01000002">
    <property type="protein sequence ID" value="GDY60104.1"/>
    <property type="molecule type" value="Genomic_DNA"/>
</dbReference>
<evidence type="ECO:0000313" key="2">
    <source>
        <dbReference type="EMBL" id="GDY60104.1"/>
    </source>
</evidence>
<comment type="caution">
    <text evidence="2">The sequence shown here is derived from an EMBL/GenBank/DDBJ whole genome shotgun (WGS) entry which is preliminary data.</text>
</comment>
<accession>A0A4D4LI20</accession>
<name>A0A4D4LI20_STRVO</name>
<evidence type="ECO:0000313" key="3">
    <source>
        <dbReference type="Proteomes" id="UP000301309"/>
    </source>
</evidence>
<dbReference type="Proteomes" id="UP000301309">
    <property type="component" value="Unassembled WGS sequence"/>
</dbReference>
<dbReference type="AlphaFoldDB" id="A0A4D4LI20"/>
<feature type="region of interest" description="Disordered" evidence="1">
    <location>
        <begin position="72"/>
        <end position="130"/>
    </location>
</feature>
<protein>
    <submittedName>
        <fullName evidence="2">Uncharacterized protein</fullName>
    </submittedName>
</protein>
<evidence type="ECO:0000256" key="1">
    <source>
        <dbReference type="SAM" id="MobiDB-lite"/>
    </source>
</evidence>
<proteinExistence type="predicted"/>